<sequence>MKFTSLPSSSAGILYYDYDEDDDTNAKVVKNTAYDVDELAGITFIPVSSYSGTVTVSYTGYTENGTEYTGTVKIKIEAVDDAADAIVYETDENEAVTFTLSDFKTACSETTGKTLSGVKFTLADEDFGTLYYNFDEDNSTNTAVSGYKTYYTGSSPYLSKITFVPAEDYTGSVTIEYTGYTTGGATFTGTVEITVG</sequence>
<dbReference type="AlphaFoldDB" id="A0A644WIV1"/>
<evidence type="ECO:0000313" key="1">
    <source>
        <dbReference type="EMBL" id="MPM03539.1"/>
    </source>
</evidence>
<organism evidence="1">
    <name type="scientific">bioreactor metagenome</name>
    <dbReference type="NCBI Taxonomy" id="1076179"/>
    <lineage>
        <taxon>unclassified sequences</taxon>
        <taxon>metagenomes</taxon>
        <taxon>ecological metagenomes</taxon>
    </lineage>
</organism>
<dbReference type="EMBL" id="VSSQ01000962">
    <property type="protein sequence ID" value="MPM03539.1"/>
    <property type="molecule type" value="Genomic_DNA"/>
</dbReference>
<name>A0A644WIV1_9ZZZZ</name>
<accession>A0A644WIV1</accession>
<gene>
    <name evidence="1" type="ORF">SDC9_49806</name>
</gene>
<protein>
    <submittedName>
        <fullName evidence="1">Uncharacterized protein</fullName>
    </submittedName>
</protein>
<reference evidence="1" key="1">
    <citation type="submission" date="2019-08" db="EMBL/GenBank/DDBJ databases">
        <authorList>
            <person name="Kucharzyk K."/>
            <person name="Murdoch R.W."/>
            <person name="Higgins S."/>
            <person name="Loffler F."/>
        </authorList>
    </citation>
    <scope>NUCLEOTIDE SEQUENCE</scope>
</reference>
<proteinExistence type="predicted"/>
<comment type="caution">
    <text evidence="1">The sequence shown here is derived from an EMBL/GenBank/DDBJ whole genome shotgun (WGS) entry which is preliminary data.</text>
</comment>